<evidence type="ECO:0000256" key="1">
    <source>
        <dbReference type="SAM" id="MobiDB-lite"/>
    </source>
</evidence>
<feature type="region of interest" description="Disordered" evidence="1">
    <location>
        <begin position="829"/>
        <end position="871"/>
    </location>
</feature>
<feature type="region of interest" description="Disordered" evidence="1">
    <location>
        <begin position="401"/>
        <end position="426"/>
    </location>
</feature>
<evidence type="ECO:0000313" key="2">
    <source>
        <dbReference type="EMBL" id="MBN8661954.1"/>
    </source>
</evidence>
<name>A0A8J7P9B2_9BACT</name>
<feature type="region of interest" description="Disordered" evidence="1">
    <location>
        <begin position="309"/>
        <end position="336"/>
    </location>
</feature>
<feature type="non-terminal residue" evidence="2">
    <location>
        <position position="871"/>
    </location>
</feature>
<gene>
    <name evidence="2" type="ORF">J0M35_16420</name>
</gene>
<reference evidence="2" key="1">
    <citation type="submission" date="2021-02" db="EMBL/GenBank/DDBJ databases">
        <title>Genome-Resolved Metagenomics of a Microbial Community Performing Photosynthetic Biological Nutrient Removal.</title>
        <authorList>
            <person name="Mcdaniel E.A."/>
        </authorList>
    </citation>
    <scope>NUCLEOTIDE SEQUENCE</scope>
    <source>
        <strain evidence="2">UWPOB_OBS1</strain>
    </source>
</reference>
<dbReference type="InterPro" id="IPR037257">
    <property type="entry name" value="T2SS_E_N_sf"/>
</dbReference>
<feature type="region of interest" description="Disordered" evidence="1">
    <location>
        <begin position="652"/>
        <end position="673"/>
    </location>
</feature>
<dbReference type="AlphaFoldDB" id="A0A8J7P9B2"/>
<dbReference type="EMBL" id="JAFLCK010000028">
    <property type="protein sequence ID" value="MBN8661954.1"/>
    <property type="molecule type" value="Genomic_DNA"/>
</dbReference>
<dbReference type="SUPFAM" id="SSF160246">
    <property type="entry name" value="EspE N-terminal domain-like"/>
    <property type="match status" value="1"/>
</dbReference>
<dbReference type="Proteomes" id="UP000664277">
    <property type="component" value="Unassembled WGS sequence"/>
</dbReference>
<feature type="compositionally biased region" description="Pro residues" evidence="1">
    <location>
        <begin position="844"/>
        <end position="871"/>
    </location>
</feature>
<feature type="compositionally biased region" description="Polar residues" evidence="1">
    <location>
        <begin position="661"/>
        <end position="672"/>
    </location>
</feature>
<protein>
    <submittedName>
        <fullName evidence="2">Uncharacterized protein</fullName>
    </submittedName>
</protein>
<organism evidence="2 3">
    <name type="scientific">Candidatus Obscuribacter phosphatis</name>
    <dbReference type="NCBI Taxonomy" id="1906157"/>
    <lineage>
        <taxon>Bacteria</taxon>
        <taxon>Bacillati</taxon>
        <taxon>Candidatus Melainabacteria</taxon>
        <taxon>Candidatus Obscuribacterales</taxon>
        <taxon>Candidatus Obscuribacteraceae</taxon>
        <taxon>Candidatus Obscuribacter</taxon>
    </lineage>
</organism>
<sequence length="871" mass="91710">MSFNFLKKGASTNRYPTDILIGELFVKAGIITQKQLDDTIKNTATKHLHMGQMLTMAGLINHRDLQAAVDAQAMLRDKIIEMPMAARCLKIAVKTGASFSELVREEQAIADQAETKTNRLGELLMDANIINKGQFGQAMGRSLATGLPLGRILVLNNSIPDSLLRLALELQVRVRDGMIERDEAIDSLRAEAIKAAVEAPSEGESGDDSFDGLKPVSKKKVRIGELLVKSGFLNETDVISCLELGLSSDRQIGEVMVEQGYISFEMLNVALAVQQCIEEGRYNLQEAAEAIKLMQANGRIFPEIQDRINGTYVPPQTTESDPGYSMHESPKSSSTKLKQLYDGPELHGDFSGGSDSTQLDEAPSLATLMRSVAGEGSFDEPQTKPEDALQGFEQLTDSANDDARARKNSSTDDGLGLGTTHDSSAERSLEDLLASAESSLVGIQVGEGSFENSESVDSATESSVGAVSSFSSGAFESLLLASNVVNQFDIEKAFALVRETPEMFVDVLKLSGLLTEVGKNAVLECYRLVKAGELSDEHGVQVLDYCINQGRLRDLTLEGAMLELGWTREESADSLPVEDSIAADAAACESINELELKASVSGKAVSVDSMEAEAPQAAVEAVAASGGEVVDAAETGSLLSLFGLSDENQSASLDEKADENLGNSEFESSGPSADSLIASLATQASPEAQEAEEEAARENAAAFETTAVFKQVSDSEVEAAASKALDADAGKGFDEGLSLDSLLDKLQDEPEEAATPVFSAESVSAEVGLLADGDLPEVGLGDLISSLSETIDSAVGGANLQDELKSAVEAQTDEDVDLRSLFSGLGGLSEAEAEPAKSASLRPAPAPTPAPAPAPTPAPAPAPTPAPAPAP</sequence>
<accession>A0A8J7P9B2</accession>
<comment type="caution">
    <text evidence="2">The sequence shown here is derived from an EMBL/GenBank/DDBJ whole genome shotgun (WGS) entry which is preliminary data.</text>
</comment>
<evidence type="ECO:0000313" key="3">
    <source>
        <dbReference type="Proteomes" id="UP000664277"/>
    </source>
</evidence>
<proteinExistence type="predicted"/>